<accession>A0A0B2UM12</accession>
<feature type="coiled-coil region" evidence="1">
    <location>
        <begin position="80"/>
        <end position="107"/>
    </location>
</feature>
<dbReference type="InParanoid" id="A0A0B2UM12"/>
<evidence type="ECO:0000313" key="3">
    <source>
        <dbReference type="Proteomes" id="UP000031056"/>
    </source>
</evidence>
<dbReference type="AlphaFoldDB" id="A0A0B2UM12"/>
<dbReference type="EMBL" id="JOKQ01000003">
    <property type="protein sequence ID" value="KHN70025.1"/>
    <property type="molecule type" value="Genomic_DNA"/>
</dbReference>
<organism evidence="2 3">
    <name type="scientific">Ordospora colligata OC4</name>
    <dbReference type="NCBI Taxonomy" id="1354746"/>
    <lineage>
        <taxon>Eukaryota</taxon>
        <taxon>Fungi</taxon>
        <taxon>Fungi incertae sedis</taxon>
        <taxon>Microsporidia</taxon>
        <taxon>Ordosporidae</taxon>
        <taxon>Ordospora</taxon>
    </lineage>
</organism>
<gene>
    <name evidence="2" type="ORF">M896_030100</name>
</gene>
<dbReference type="RefSeq" id="XP_014564067.1">
    <property type="nucleotide sequence ID" value="XM_014708581.1"/>
</dbReference>
<protein>
    <recommendedName>
        <fullName evidence="4">Kinetochore protein SPC25</fullName>
    </recommendedName>
</protein>
<name>A0A0B2UM12_9MICR</name>
<keyword evidence="1" id="KW-0175">Coiled coil</keyword>
<dbReference type="OrthoDB" id="2191229at2759"/>
<comment type="caution">
    <text evidence="2">The sequence shown here is derived from an EMBL/GenBank/DDBJ whole genome shotgun (WGS) entry which is preliminary data.</text>
</comment>
<evidence type="ECO:0000256" key="1">
    <source>
        <dbReference type="SAM" id="Coils"/>
    </source>
</evidence>
<proteinExistence type="predicted"/>
<reference evidence="2 3" key="1">
    <citation type="journal article" date="2014" name="MBio">
        <title>The Ordospora colligata genome; evolution of extreme reduction in microsporidia and host-to-parasite horizontal gene transfer.</title>
        <authorList>
            <person name="Pombert J.-F."/>
            <person name="Haag K.L."/>
            <person name="Beidas S."/>
            <person name="Ebert D."/>
            <person name="Keeling P.J."/>
        </authorList>
    </citation>
    <scope>NUCLEOTIDE SEQUENCE [LARGE SCALE GENOMIC DNA]</scope>
    <source>
        <strain evidence="2 3">OC4</strain>
    </source>
</reference>
<dbReference type="VEuPathDB" id="MicrosporidiaDB:M896_030100"/>
<dbReference type="HOGENOM" id="CLU_085830_0_0_1"/>
<keyword evidence="3" id="KW-1185">Reference proteome</keyword>
<evidence type="ECO:0000313" key="2">
    <source>
        <dbReference type="EMBL" id="KHN70025.1"/>
    </source>
</evidence>
<dbReference type="Proteomes" id="UP000031056">
    <property type="component" value="Unassembled WGS sequence"/>
</dbReference>
<evidence type="ECO:0008006" key="4">
    <source>
        <dbReference type="Google" id="ProtNLM"/>
    </source>
</evidence>
<sequence length="288" mass="33754">MDKYETADHDYMHAKDYFNNYKFGYIERTTKMLLLQSLKVENREAPDLLTILSNSKAQLKSVKSVSSDASKLIAELSEATHGMEMRLEECEKTLREEQQREIDLAQEYSRIEILDENLRSYDELVVQFDKKCQDIQQHVDKIDSLRKKLAQLETTDAEENLRSMRAKKENLSARQRRLSLVTMENYMEESYVWYSRAVEFVKNIFGIQIVTVEQENNEMYMRFKALACDIGMFVKDGAMVDCKLYNSNDEILESMFRSISKVAMLVNEPRMLFMLAYGKYSALKTTTE</sequence>
<dbReference type="GeneID" id="26261294"/>
<feature type="coiled-coil region" evidence="1">
    <location>
        <begin position="135"/>
        <end position="174"/>
    </location>
</feature>